<proteinExistence type="predicted"/>
<feature type="transmembrane region" description="Helical" evidence="1">
    <location>
        <begin position="6"/>
        <end position="25"/>
    </location>
</feature>
<protein>
    <submittedName>
        <fullName evidence="2">Uncharacterized protein</fullName>
    </submittedName>
</protein>
<sequence>MEYLSEIISFLVGLAGGSLLTLTFTKKQVKGGGKIVDQQAAKAGGDIVGGNKTTGKDTDIK</sequence>
<dbReference type="EMBL" id="FWFJ01000085">
    <property type="protein sequence ID" value="SLN76488.1"/>
    <property type="molecule type" value="Genomic_DNA"/>
</dbReference>
<keyword evidence="1" id="KW-1133">Transmembrane helix</keyword>
<evidence type="ECO:0000313" key="3">
    <source>
        <dbReference type="Proteomes" id="UP000194012"/>
    </source>
</evidence>
<evidence type="ECO:0000313" key="2">
    <source>
        <dbReference type="EMBL" id="SLN76488.1"/>
    </source>
</evidence>
<keyword evidence="1" id="KW-0472">Membrane</keyword>
<dbReference type="AlphaFoldDB" id="A0A1X7ACQ2"/>
<keyword evidence="1" id="KW-0812">Transmembrane</keyword>
<reference evidence="3" key="1">
    <citation type="submission" date="2017-03" db="EMBL/GenBank/DDBJ databases">
        <authorList>
            <person name="Rodrigo-Torres L."/>
            <person name="Arahal R.D."/>
            <person name="Lucena T."/>
        </authorList>
    </citation>
    <scope>NUCLEOTIDE SEQUENCE [LARGE SCALE GENOMIC DNA]</scope>
    <source>
        <strain evidence="3">CECT 8370</strain>
    </source>
</reference>
<dbReference type="Proteomes" id="UP000194012">
    <property type="component" value="Unassembled WGS sequence"/>
</dbReference>
<name>A0A1X7ACQ2_9RHOB</name>
<keyword evidence="3" id="KW-1185">Reference proteome</keyword>
<organism evidence="2 3">
    <name type="scientific">Roseovarius gaetbuli</name>
    <dbReference type="NCBI Taxonomy" id="1356575"/>
    <lineage>
        <taxon>Bacteria</taxon>
        <taxon>Pseudomonadati</taxon>
        <taxon>Pseudomonadota</taxon>
        <taxon>Alphaproteobacteria</taxon>
        <taxon>Rhodobacterales</taxon>
        <taxon>Roseobacteraceae</taxon>
        <taxon>Roseovarius</taxon>
    </lineage>
</organism>
<accession>A0A1X7ACQ2</accession>
<gene>
    <name evidence="2" type="ORF">ROG8370_03887</name>
</gene>
<evidence type="ECO:0000256" key="1">
    <source>
        <dbReference type="SAM" id="Phobius"/>
    </source>
</evidence>